<gene>
    <name evidence="5" type="ORF">UA74_23675</name>
</gene>
<feature type="region of interest" description="Disordered" evidence="1">
    <location>
        <begin position="27"/>
        <end position="53"/>
    </location>
</feature>
<evidence type="ECO:0000256" key="1">
    <source>
        <dbReference type="SAM" id="MobiDB-lite"/>
    </source>
</evidence>
<keyword evidence="2" id="KW-0732">Signal</keyword>
<reference evidence="6" key="1">
    <citation type="submission" date="2016-06" db="EMBL/GenBank/DDBJ databases">
        <title>Complete genome sequence of Actinoalloteichus fjordicus DSM 46855 (=ADI127-17), type strain of the new species Actinoalloteichus fjordicus.</title>
        <authorList>
            <person name="Ruckert C."/>
            <person name="Nouioui I."/>
            <person name="Willmese J."/>
            <person name="van Wezel G."/>
            <person name="Klenk H.-P."/>
            <person name="Kalinowski J."/>
            <person name="Zotchev S.B."/>
        </authorList>
    </citation>
    <scope>NUCLEOTIDE SEQUENCE [LARGE SCALE GENOMIC DNA]</scope>
    <source>
        <strain evidence="6">ADI127-7</strain>
    </source>
</reference>
<dbReference type="Pfam" id="PF08386">
    <property type="entry name" value="Abhydrolase_4"/>
    <property type="match status" value="1"/>
</dbReference>
<feature type="domain" description="AB hydrolase-1" evidence="3">
    <location>
        <begin position="141"/>
        <end position="343"/>
    </location>
</feature>
<dbReference type="RefSeq" id="WP_075765517.1">
    <property type="nucleotide sequence ID" value="NZ_CP016076.1"/>
</dbReference>
<evidence type="ECO:0000259" key="3">
    <source>
        <dbReference type="Pfam" id="PF00561"/>
    </source>
</evidence>
<feature type="domain" description="Peptidase S33 tripeptidyl aminopeptidase-like C-terminal" evidence="4">
    <location>
        <begin position="421"/>
        <end position="520"/>
    </location>
</feature>
<feature type="chain" id="PRO_5042179327" evidence="2">
    <location>
        <begin position="27"/>
        <end position="522"/>
    </location>
</feature>
<dbReference type="Proteomes" id="UP000185511">
    <property type="component" value="Chromosome"/>
</dbReference>
<dbReference type="Gene3D" id="3.40.50.1820">
    <property type="entry name" value="alpha/beta hydrolase"/>
    <property type="match status" value="1"/>
</dbReference>
<keyword evidence="6" id="KW-1185">Reference proteome</keyword>
<proteinExistence type="predicted"/>
<dbReference type="EMBL" id="CP016076">
    <property type="protein sequence ID" value="APU16753.1"/>
    <property type="molecule type" value="Genomic_DNA"/>
</dbReference>
<dbReference type="InterPro" id="IPR000073">
    <property type="entry name" value="AB_hydrolase_1"/>
</dbReference>
<protein>
    <submittedName>
        <fullName evidence="5">TAP-like protein</fullName>
    </submittedName>
</protein>
<dbReference type="InterPro" id="IPR029058">
    <property type="entry name" value="AB_hydrolase_fold"/>
</dbReference>
<dbReference type="InterPro" id="IPR013595">
    <property type="entry name" value="Pept_S33_TAP-like_C"/>
</dbReference>
<accession>A0AAC9LF80</accession>
<sequence>MPRIDRTVAVLCAALAVILTAASCTAGGSERPPVPLLIEGSDDAPDAAGPDGQVPVPELETPAGMLAWSDCTAATVDRLGTAAGTSAEYQCAQLVAPLEAPGVPGLGSTPVNLLRVGTGPTPLVVVNDAAGVPGTLFAAQLAESLSPEMLTTFSLIGVDRRGTGTSFDTSCVRPQDRETVLSYDPAATTTEELRALQSATESAAKECTLVLDELTRAFDGFRTAGDLEQLRGELGLERLHAIGRGEGSQTLTTYAQRFPGSVGRLVLDGVPDPNLDAVGLAEEQARSAESALDAFLTDCANGPDCALGPDPRQTLDALLDELAASPAPTEGAPLTRGLATNAILLGLADRASWPELADRIAGAVDGRGQDLAALVEPLLTSAGGDQPRFEAMLISGCNDTRDRIPPNRVAELASEWTQRHPYFGGLAAQRLMLCSSWPIPTDEPESPDVDGLPPIPLIATALDPVTPGLGSAKAAEALSGSVLVDWQGAGHGALGVSTCATRVAEDYLLHGEVPADTVVCPP</sequence>
<dbReference type="SUPFAM" id="SSF53474">
    <property type="entry name" value="alpha/beta-Hydrolases"/>
    <property type="match status" value="1"/>
</dbReference>
<dbReference type="KEGG" id="acad:UA74_23675"/>
<evidence type="ECO:0000313" key="6">
    <source>
        <dbReference type="Proteomes" id="UP000185511"/>
    </source>
</evidence>
<name>A0AAC9LF80_9PSEU</name>
<evidence type="ECO:0000259" key="4">
    <source>
        <dbReference type="Pfam" id="PF08386"/>
    </source>
</evidence>
<evidence type="ECO:0000256" key="2">
    <source>
        <dbReference type="SAM" id="SignalP"/>
    </source>
</evidence>
<dbReference type="GO" id="GO:0003824">
    <property type="term" value="F:catalytic activity"/>
    <property type="evidence" value="ECO:0007669"/>
    <property type="project" value="UniProtKB-ARBA"/>
</dbReference>
<dbReference type="AlphaFoldDB" id="A0AAC9LF80"/>
<dbReference type="PROSITE" id="PS51257">
    <property type="entry name" value="PROKAR_LIPOPROTEIN"/>
    <property type="match status" value="1"/>
</dbReference>
<evidence type="ECO:0000313" key="5">
    <source>
        <dbReference type="EMBL" id="APU16753.1"/>
    </source>
</evidence>
<dbReference type="Pfam" id="PF00561">
    <property type="entry name" value="Abhydrolase_1"/>
    <property type="match status" value="1"/>
</dbReference>
<feature type="signal peptide" evidence="2">
    <location>
        <begin position="1"/>
        <end position="26"/>
    </location>
</feature>
<organism evidence="5 6">
    <name type="scientific">Actinoalloteichus fjordicus</name>
    <dbReference type="NCBI Taxonomy" id="1612552"/>
    <lineage>
        <taxon>Bacteria</taxon>
        <taxon>Bacillati</taxon>
        <taxon>Actinomycetota</taxon>
        <taxon>Actinomycetes</taxon>
        <taxon>Pseudonocardiales</taxon>
        <taxon>Pseudonocardiaceae</taxon>
        <taxon>Actinoalloteichus</taxon>
    </lineage>
</organism>